<dbReference type="PROSITE" id="PS51826">
    <property type="entry name" value="PSBD"/>
    <property type="match status" value="1"/>
</dbReference>
<dbReference type="InterPro" id="IPR001078">
    <property type="entry name" value="2-oxoacid_DH_actylTfrase"/>
</dbReference>
<organism evidence="8 9">
    <name type="scientific">Stenomitos frigidus AS-A4</name>
    <dbReference type="NCBI Taxonomy" id="2933935"/>
    <lineage>
        <taxon>Bacteria</taxon>
        <taxon>Bacillati</taxon>
        <taxon>Cyanobacteriota</taxon>
        <taxon>Cyanophyceae</taxon>
        <taxon>Leptolyngbyales</taxon>
        <taxon>Leptolyngbyaceae</taxon>
        <taxon>Stenomitos</taxon>
    </lineage>
</organism>
<name>A0ABV0KL82_9CYAN</name>
<dbReference type="EMBL" id="JAMPLM010000014">
    <property type="protein sequence ID" value="MEP1059930.1"/>
    <property type="molecule type" value="Genomic_DNA"/>
</dbReference>
<dbReference type="Pfam" id="PF00364">
    <property type="entry name" value="Biotin_lipoyl"/>
    <property type="match status" value="1"/>
</dbReference>
<keyword evidence="9" id="KW-1185">Reference proteome</keyword>
<dbReference type="InterPro" id="IPR045257">
    <property type="entry name" value="E2/Pdx1"/>
</dbReference>
<evidence type="ECO:0000256" key="5">
    <source>
        <dbReference type="SAM" id="MobiDB-lite"/>
    </source>
</evidence>
<sequence length="433" mass="45120">MIYEVFMPALSSTMTEGKIVSWVKAPGDKVEKGETVVVVESDKADMDVESFYEGYLGSIVVPAGESAPVGAAIALIAETEAELATAQQQAAGQTAPVETPGAIADTKDAVAAVAAPVASVQNGNAAGSATTQNGRVVVSPRARKLAKELKVDLNTLSGSGPHGRIVAEDVEAAAGRQPAAKTPTAPPPPLPSVTPPVAKPAIVPPAPAVPGQQVPLTTLQNAVVRNMAVSLEVPTYHVGYTITTDNLDKLYKQIKSKGVTMTALLAKAVAVTLQKHPLLNASYINQSLSHPASINVAVAVAMDDGGLITPVLQQADQLDIYTLSRTWKSLVDRARAKQLQPEEYSSGTFTISNLGMFGVDRFDAILPPNTGAILAIGASLPAVVATDDGFFGVKRQMQVNLTADHRIIYGAHAAAFLKDLAKLIETNAQSLTL</sequence>
<dbReference type="PROSITE" id="PS00189">
    <property type="entry name" value="LIPOYL"/>
    <property type="match status" value="1"/>
</dbReference>
<dbReference type="RefSeq" id="WP_190446938.1">
    <property type="nucleotide sequence ID" value="NZ_JAMPLM010000014.1"/>
</dbReference>
<evidence type="ECO:0000259" key="6">
    <source>
        <dbReference type="PROSITE" id="PS50968"/>
    </source>
</evidence>
<dbReference type="PANTHER" id="PTHR23151:SF75">
    <property type="entry name" value="DIHYDROLIPOYLLYSINE-RESIDUE ACETYLTRANSFERASE COMPONENT 5 OF PYRUVATE DEHYDROGENASE COMPLEX, CHLOROPLASTIC"/>
    <property type="match status" value="1"/>
</dbReference>
<evidence type="ECO:0000256" key="2">
    <source>
        <dbReference type="ARBA" id="ARBA00007317"/>
    </source>
</evidence>
<dbReference type="PANTHER" id="PTHR23151">
    <property type="entry name" value="DIHYDROLIPOAMIDE ACETYL/SUCCINYL-TRANSFERASE-RELATED"/>
    <property type="match status" value="1"/>
</dbReference>
<evidence type="ECO:0000313" key="9">
    <source>
        <dbReference type="Proteomes" id="UP001476950"/>
    </source>
</evidence>
<dbReference type="EC" id="2.3.1.-" evidence="4"/>
<dbReference type="CDD" id="cd06849">
    <property type="entry name" value="lipoyl_domain"/>
    <property type="match status" value="1"/>
</dbReference>
<evidence type="ECO:0000313" key="8">
    <source>
        <dbReference type="EMBL" id="MEP1059930.1"/>
    </source>
</evidence>
<dbReference type="SUPFAM" id="SSF52777">
    <property type="entry name" value="CoA-dependent acyltransferases"/>
    <property type="match status" value="1"/>
</dbReference>
<dbReference type="InterPro" id="IPR036625">
    <property type="entry name" value="E3-bd_dom_sf"/>
</dbReference>
<evidence type="ECO:0000256" key="1">
    <source>
        <dbReference type="ARBA" id="ARBA00001938"/>
    </source>
</evidence>
<feature type="domain" description="Peripheral subunit-binding (PSBD)" evidence="7">
    <location>
        <begin position="137"/>
        <end position="174"/>
    </location>
</feature>
<comment type="caution">
    <text evidence="8">The sequence shown here is derived from an EMBL/GenBank/DDBJ whole genome shotgun (WGS) entry which is preliminary data.</text>
</comment>
<proteinExistence type="inferred from homology"/>
<keyword evidence="3 4" id="KW-0450">Lipoyl</keyword>
<dbReference type="Proteomes" id="UP001476950">
    <property type="component" value="Unassembled WGS sequence"/>
</dbReference>
<dbReference type="InterPro" id="IPR004167">
    <property type="entry name" value="PSBD"/>
</dbReference>
<dbReference type="InterPro" id="IPR023213">
    <property type="entry name" value="CAT-like_dom_sf"/>
</dbReference>
<evidence type="ECO:0000256" key="3">
    <source>
        <dbReference type="ARBA" id="ARBA00022823"/>
    </source>
</evidence>
<keyword evidence="4" id="KW-0808">Transferase</keyword>
<dbReference type="InterPro" id="IPR011053">
    <property type="entry name" value="Single_hybrid_motif"/>
</dbReference>
<dbReference type="SUPFAM" id="SSF51230">
    <property type="entry name" value="Single hybrid motif"/>
    <property type="match status" value="1"/>
</dbReference>
<feature type="domain" description="Lipoyl-binding" evidence="6">
    <location>
        <begin position="2"/>
        <end position="77"/>
    </location>
</feature>
<dbReference type="Pfam" id="PF00198">
    <property type="entry name" value="2-oxoacid_dh"/>
    <property type="match status" value="1"/>
</dbReference>
<dbReference type="InterPro" id="IPR000089">
    <property type="entry name" value="Biotin_lipoyl"/>
</dbReference>
<comment type="cofactor">
    <cofactor evidence="1 4">
        <name>(R)-lipoate</name>
        <dbReference type="ChEBI" id="CHEBI:83088"/>
    </cofactor>
</comment>
<reference evidence="8 9" key="1">
    <citation type="submission" date="2022-04" db="EMBL/GenBank/DDBJ databases">
        <title>Positive selection, recombination, and allopatry shape intraspecific diversity of widespread and dominant cyanobacteria.</title>
        <authorList>
            <person name="Wei J."/>
            <person name="Shu W."/>
            <person name="Hu C."/>
        </authorList>
    </citation>
    <scope>NUCLEOTIDE SEQUENCE [LARGE SCALE GENOMIC DNA]</scope>
    <source>
        <strain evidence="8 9">AS-A4</strain>
    </source>
</reference>
<dbReference type="Gene3D" id="2.40.50.100">
    <property type="match status" value="1"/>
</dbReference>
<feature type="compositionally biased region" description="Pro residues" evidence="5">
    <location>
        <begin position="184"/>
        <end position="198"/>
    </location>
</feature>
<dbReference type="SUPFAM" id="SSF47005">
    <property type="entry name" value="Peripheral subunit-binding domain of 2-oxo acid dehydrogenase complex"/>
    <property type="match status" value="1"/>
</dbReference>
<dbReference type="Gene3D" id="4.10.320.10">
    <property type="entry name" value="E3-binding domain"/>
    <property type="match status" value="1"/>
</dbReference>
<protein>
    <recommendedName>
        <fullName evidence="4">Dihydrolipoamide acetyltransferase component of pyruvate dehydrogenase complex</fullName>
        <ecNumber evidence="4">2.3.1.-</ecNumber>
    </recommendedName>
</protein>
<dbReference type="Pfam" id="PF02817">
    <property type="entry name" value="E3_binding"/>
    <property type="match status" value="1"/>
</dbReference>
<evidence type="ECO:0000259" key="7">
    <source>
        <dbReference type="PROSITE" id="PS51826"/>
    </source>
</evidence>
<evidence type="ECO:0000256" key="4">
    <source>
        <dbReference type="RuleBase" id="RU003423"/>
    </source>
</evidence>
<gene>
    <name evidence="8" type="ORF">NDI38_15935</name>
</gene>
<dbReference type="InterPro" id="IPR003016">
    <property type="entry name" value="2-oxoA_DH_lipoyl-BS"/>
</dbReference>
<dbReference type="PROSITE" id="PS50968">
    <property type="entry name" value="BIOTINYL_LIPOYL"/>
    <property type="match status" value="1"/>
</dbReference>
<dbReference type="Gene3D" id="3.30.559.10">
    <property type="entry name" value="Chloramphenicol acetyltransferase-like domain"/>
    <property type="match status" value="1"/>
</dbReference>
<accession>A0ABV0KL82</accession>
<comment type="similarity">
    <text evidence="2 4">Belongs to the 2-oxoacid dehydrogenase family.</text>
</comment>
<keyword evidence="4" id="KW-0012">Acyltransferase</keyword>
<feature type="region of interest" description="Disordered" evidence="5">
    <location>
        <begin position="172"/>
        <end position="198"/>
    </location>
</feature>